<proteinExistence type="predicted"/>
<name>A0A7S0QWY8_9CRYP</name>
<gene>
    <name evidence="1" type="ORF">CCUR1050_LOCUS28507</name>
</gene>
<reference evidence="1" key="1">
    <citation type="submission" date="2021-01" db="EMBL/GenBank/DDBJ databases">
        <authorList>
            <person name="Corre E."/>
            <person name="Pelletier E."/>
            <person name="Niang G."/>
            <person name="Scheremetjew M."/>
            <person name="Finn R."/>
            <person name="Kale V."/>
            <person name="Holt S."/>
            <person name="Cochrane G."/>
            <person name="Meng A."/>
            <person name="Brown T."/>
            <person name="Cohen L."/>
        </authorList>
    </citation>
    <scope>NUCLEOTIDE SEQUENCE</scope>
    <source>
        <strain evidence="1">CCAP979/52</strain>
    </source>
</reference>
<dbReference type="EMBL" id="HBEZ01051998">
    <property type="protein sequence ID" value="CAD8654088.1"/>
    <property type="molecule type" value="Transcribed_RNA"/>
</dbReference>
<accession>A0A7S0QWY8</accession>
<evidence type="ECO:0000313" key="1">
    <source>
        <dbReference type="EMBL" id="CAD8654088.1"/>
    </source>
</evidence>
<sequence>MVSHCRLSRSICHLAKALNQVAFQVFDRECDDLRDTVWTSLTTSEITENSGSAENGSLSSEQMAMILEVQKLYTSRRLTEFHVEIQLHRAQASHTTYVSHE</sequence>
<organism evidence="1">
    <name type="scientific">Cryptomonas curvata</name>
    <dbReference type="NCBI Taxonomy" id="233186"/>
    <lineage>
        <taxon>Eukaryota</taxon>
        <taxon>Cryptophyceae</taxon>
        <taxon>Cryptomonadales</taxon>
        <taxon>Cryptomonadaceae</taxon>
        <taxon>Cryptomonas</taxon>
    </lineage>
</organism>
<protein>
    <submittedName>
        <fullName evidence="1">Uncharacterized protein</fullName>
    </submittedName>
</protein>
<dbReference type="AlphaFoldDB" id="A0A7S0QWY8"/>